<dbReference type="EMBL" id="LAZR01025798">
    <property type="protein sequence ID" value="KKL70772.1"/>
    <property type="molecule type" value="Genomic_DNA"/>
</dbReference>
<dbReference type="AlphaFoldDB" id="A0A0F9H6B3"/>
<sequence length="73" mass="9269">MIYWRQRNLKMLNKIKESYKNFKVGLLYFLIKVYIKKEDRELFLKWIEMKEDIINEYDFNLWVTKNILNEDEE</sequence>
<comment type="caution">
    <text evidence="1">The sequence shown here is derived from an EMBL/GenBank/DDBJ whole genome shotgun (WGS) entry which is preliminary data.</text>
</comment>
<proteinExistence type="predicted"/>
<organism evidence="1">
    <name type="scientific">marine sediment metagenome</name>
    <dbReference type="NCBI Taxonomy" id="412755"/>
    <lineage>
        <taxon>unclassified sequences</taxon>
        <taxon>metagenomes</taxon>
        <taxon>ecological metagenomes</taxon>
    </lineage>
</organism>
<reference evidence="1" key="1">
    <citation type="journal article" date="2015" name="Nature">
        <title>Complex archaea that bridge the gap between prokaryotes and eukaryotes.</title>
        <authorList>
            <person name="Spang A."/>
            <person name="Saw J.H."/>
            <person name="Jorgensen S.L."/>
            <person name="Zaremba-Niedzwiedzka K."/>
            <person name="Martijn J."/>
            <person name="Lind A.E."/>
            <person name="van Eijk R."/>
            <person name="Schleper C."/>
            <person name="Guy L."/>
            <person name="Ettema T.J."/>
        </authorList>
    </citation>
    <scope>NUCLEOTIDE SEQUENCE</scope>
</reference>
<protein>
    <submittedName>
        <fullName evidence="1">Uncharacterized protein</fullName>
    </submittedName>
</protein>
<evidence type="ECO:0000313" key="1">
    <source>
        <dbReference type="EMBL" id="KKL70772.1"/>
    </source>
</evidence>
<name>A0A0F9H6B3_9ZZZZ</name>
<accession>A0A0F9H6B3</accession>
<gene>
    <name evidence="1" type="ORF">LCGC14_2101580</name>
</gene>